<evidence type="ECO:0000313" key="2">
    <source>
        <dbReference type="Proteomes" id="UP000887581"/>
    </source>
</evidence>
<feature type="region of interest" description="Disordered" evidence="1">
    <location>
        <begin position="210"/>
        <end position="234"/>
    </location>
</feature>
<name>A0A915PT83_9BILA</name>
<keyword evidence="2" id="KW-1185">Reference proteome</keyword>
<evidence type="ECO:0000313" key="3">
    <source>
        <dbReference type="WBParaSite" id="sdigi.contig239.g6536.t1"/>
    </source>
</evidence>
<sequence length="307" mass="35313">MFIVFVYSAVFYPDLYHLLVGKVFTANGIISEQLYRKLVEMSMKLLNEAIKLTNFDDGVKNTERVRKTLKPSKMERDRQRLATVATTSVYDPESDDIIIKSDTRKRNLISHNKKKVAKNISLLEESRLRPKKDLFKRNIKYMIYETNRKLDPVKARQLINFMDERDRCRKKDLRIIRNQNDGVRDRRRKFKKSKNQSIFTDEDFMKIGPDRIKESKTSQSTMGDEYEPLGPAGAAAPPPAPISPGAPVQFTPGFQVPAAPGQPIIFSFPPPVPEPSQPPDNELNIGRKANLSFGPFLFYFSIRCIRQ</sequence>
<accession>A0A915PT83</accession>
<dbReference type="WBParaSite" id="sdigi.contig239.g6536.t1">
    <property type="protein sequence ID" value="sdigi.contig239.g6536.t1"/>
    <property type="gene ID" value="sdigi.contig239.g6536"/>
</dbReference>
<protein>
    <submittedName>
        <fullName evidence="3">Uncharacterized protein</fullName>
    </submittedName>
</protein>
<dbReference type="AlphaFoldDB" id="A0A915PT83"/>
<dbReference type="Proteomes" id="UP000887581">
    <property type="component" value="Unplaced"/>
</dbReference>
<feature type="region of interest" description="Disordered" evidence="1">
    <location>
        <begin position="261"/>
        <end position="280"/>
    </location>
</feature>
<proteinExistence type="predicted"/>
<reference evidence="3" key="1">
    <citation type="submission" date="2022-11" db="UniProtKB">
        <authorList>
            <consortium name="WormBaseParasite"/>
        </authorList>
    </citation>
    <scope>IDENTIFICATION</scope>
</reference>
<organism evidence="2 3">
    <name type="scientific">Setaria digitata</name>
    <dbReference type="NCBI Taxonomy" id="48799"/>
    <lineage>
        <taxon>Eukaryota</taxon>
        <taxon>Metazoa</taxon>
        <taxon>Ecdysozoa</taxon>
        <taxon>Nematoda</taxon>
        <taxon>Chromadorea</taxon>
        <taxon>Rhabditida</taxon>
        <taxon>Spirurina</taxon>
        <taxon>Spiruromorpha</taxon>
        <taxon>Filarioidea</taxon>
        <taxon>Setariidae</taxon>
        <taxon>Setaria</taxon>
    </lineage>
</organism>
<evidence type="ECO:0000256" key="1">
    <source>
        <dbReference type="SAM" id="MobiDB-lite"/>
    </source>
</evidence>
<feature type="compositionally biased region" description="Pro residues" evidence="1">
    <location>
        <begin position="268"/>
        <end position="278"/>
    </location>
</feature>